<dbReference type="InterPro" id="IPR036019">
    <property type="entry name" value="MscL_channel"/>
</dbReference>
<keyword evidence="4 5" id="KW-0472">Membrane</keyword>
<dbReference type="AlphaFoldDB" id="A0A0A1SYI0"/>
<dbReference type="Proteomes" id="UP000039046">
    <property type="component" value="Unassembled WGS sequence"/>
</dbReference>
<proteinExistence type="predicted"/>
<evidence type="ECO:0008006" key="8">
    <source>
        <dbReference type="Google" id="ProtNLM"/>
    </source>
</evidence>
<dbReference type="InterPro" id="IPR037673">
    <property type="entry name" value="MSC/AndL"/>
</dbReference>
<sequence>MPPLSIVLPLNKNIEEKFAVLRAGPSYNASLSGGYNTLHQALDDGAIIMAYGQFAYQLVSFFMVGVALYLLAQIYTALSTDPVIKYTKKCAYCRKKINMRALRCVECTSWQDGREEKSGSMQS</sequence>
<dbReference type="PANTHER" id="PTHR30266:SF2">
    <property type="entry name" value="LARGE-CONDUCTANCE MECHANOSENSITIVE CHANNEL"/>
    <property type="match status" value="1"/>
</dbReference>
<evidence type="ECO:0000256" key="5">
    <source>
        <dbReference type="SAM" id="Phobius"/>
    </source>
</evidence>
<dbReference type="EMBL" id="CDHN01000002">
    <property type="protein sequence ID" value="CEJ84318.1"/>
    <property type="molecule type" value="Genomic_DNA"/>
</dbReference>
<name>A0A0A1SYI0_9HYPO</name>
<dbReference type="STRING" id="1531966.A0A0A1SYI0"/>
<comment type="subcellular location">
    <subcellularLocation>
        <location evidence="1">Membrane</location>
        <topology evidence="1">Multi-pass membrane protein</topology>
    </subcellularLocation>
</comment>
<feature type="transmembrane region" description="Helical" evidence="5">
    <location>
        <begin position="54"/>
        <end position="78"/>
    </location>
</feature>
<protein>
    <recommendedName>
        <fullName evidence="8">Large-conductance mechanosensitive channel</fullName>
    </recommendedName>
</protein>
<evidence type="ECO:0000313" key="6">
    <source>
        <dbReference type="EMBL" id="CEJ84318.1"/>
    </source>
</evidence>
<evidence type="ECO:0000313" key="7">
    <source>
        <dbReference type="Proteomes" id="UP000039046"/>
    </source>
</evidence>
<gene>
    <name evidence="6" type="ORF">VHEMI03442</name>
</gene>
<reference evidence="6 7" key="1">
    <citation type="journal article" date="2015" name="Genome Announc.">
        <title>Draft Genome Sequence and Gene Annotation of the Entomopathogenic Fungus Verticillium hemipterigenum.</title>
        <authorList>
            <person name="Horn F."/>
            <person name="Habel A."/>
            <person name="Scharf D.H."/>
            <person name="Dworschak J."/>
            <person name="Brakhage A.A."/>
            <person name="Guthke R."/>
            <person name="Hertweck C."/>
            <person name="Linde J."/>
        </authorList>
    </citation>
    <scope>NUCLEOTIDE SEQUENCE [LARGE SCALE GENOMIC DNA]</scope>
</reference>
<evidence type="ECO:0000256" key="3">
    <source>
        <dbReference type="ARBA" id="ARBA00022989"/>
    </source>
</evidence>
<organism evidence="6 7">
    <name type="scientific">[Torrubiella] hemipterigena</name>
    <dbReference type="NCBI Taxonomy" id="1531966"/>
    <lineage>
        <taxon>Eukaryota</taxon>
        <taxon>Fungi</taxon>
        <taxon>Dikarya</taxon>
        <taxon>Ascomycota</taxon>
        <taxon>Pezizomycotina</taxon>
        <taxon>Sordariomycetes</taxon>
        <taxon>Hypocreomycetidae</taxon>
        <taxon>Hypocreales</taxon>
        <taxon>Clavicipitaceae</taxon>
        <taxon>Clavicipitaceae incertae sedis</taxon>
        <taxon>'Torrubiella' clade</taxon>
    </lineage>
</organism>
<evidence type="ECO:0000256" key="1">
    <source>
        <dbReference type="ARBA" id="ARBA00004141"/>
    </source>
</evidence>
<dbReference type="OrthoDB" id="10010920at2759"/>
<evidence type="ECO:0000256" key="2">
    <source>
        <dbReference type="ARBA" id="ARBA00022692"/>
    </source>
</evidence>
<dbReference type="PANTHER" id="PTHR30266">
    <property type="entry name" value="MECHANOSENSITIVE CHANNEL MSCL"/>
    <property type="match status" value="1"/>
</dbReference>
<keyword evidence="2 5" id="KW-0812">Transmembrane</keyword>
<evidence type="ECO:0000256" key="4">
    <source>
        <dbReference type="ARBA" id="ARBA00023136"/>
    </source>
</evidence>
<dbReference type="GO" id="GO:0016020">
    <property type="term" value="C:membrane"/>
    <property type="evidence" value="ECO:0007669"/>
    <property type="project" value="UniProtKB-SubCell"/>
</dbReference>
<keyword evidence="7" id="KW-1185">Reference proteome</keyword>
<keyword evidence="3 5" id="KW-1133">Transmembrane helix</keyword>
<dbReference type="HOGENOM" id="CLU_2085480_0_0_1"/>
<dbReference type="GO" id="GO:0008381">
    <property type="term" value="F:mechanosensitive monoatomic ion channel activity"/>
    <property type="evidence" value="ECO:0007669"/>
    <property type="project" value="TreeGrafter"/>
</dbReference>
<accession>A0A0A1SYI0</accession>
<dbReference type="Gene3D" id="1.10.1200.120">
    <property type="entry name" value="Large-conductance mechanosensitive channel, MscL, domain 1"/>
    <property type="match status" value="1"/>
</dbReference>
<dbReference type="SUPFAM" id="SSF81330">
    <property type="entry name" value="Gated mechanosensitive channel"/>
    <property type="match status" value="1"/>
</dbReference>